<accession>A0A804QPS1</accession>
<dbReference type="CDD" id="cd21134">
    <property type="entry name" value="YTH"/>
    <property type="match status" value="1"/>
</dbReference>
<comment type="similarity">
    <text evidence="1">Belongs to the YTHDF family.</text>
</comment>
<dbReference type="PANTHER" id="PTHR12357:SF92">
    <property type="entry name" value="YTH DOMAIN-CONTAINING FAMILY PROTEIN"/>
    <property type="match status" value="1"/>
</dbReference>
<sequence length="723" mass="81081">MDLQEHHDLIFGEEFCFPAATTYYPPLYVPTGINVVPAQLYQHQANSRCDNRAQTYMGHEVQGTPSMYYVVPNYGIAHSPHGPHPLHPCAIGDGRFVRTQEYYSETVEHTYQQPVPTSYCSIRPSAADRTPASTAQSLGYTNDLFVPGGLRQTVSVTSERGVAWNQSLQQATIASMEFQSHTSLPERGVTWNQSLQQATISSMEFQSHASLQKELPHTPPPWKRQLSGGVRASARLPRARRAPHPSPQVAVRSSLHTNLSYNNRVSNVGSDLCEMQSTEITQPYERTSSCANQRVSPMSQQNTSKAKMPIGSMPPEIIVKSYTSRLLVGNPDGKIVIRSDQYNRHDFPVVYPNAKFFVMKSYDEADIHKSIKYGVWSTSSVGNQKLDIAFREAQAISASSCTLCPVFLFFSVNESFHFCGVAEMVGPIDYQNDMDFWCMDKWTGSFPVKWHIIKNVHNSTFRSILLQNNEDKPVTSSRDTQEIHYTPGTTMLELFKYTRADGCVLDSFMLHEEKEASSRQLQKFKLRRGAPHFIPAWHGPRPYRHVLPKSDSVVMGKITTDFETSNLANKLQNLNLEKNQASWQDFRHLTSIASTKKRQKDCYPYGTRAHGRRNKDIVKAYHPMAPNKKSALDEEHRYWKKKPQPGTVASVSSKAPPEEHQQGVKNTDAHSALVAPEMTCEEQKIVGKACPPAVVSTTSKACSELLPGVVAIGSMLIPITMPN</sequence>
<proteinExistence type="evidence at protein level"/>
<evidence type="ECO:0000259" key="3">
    <source>
        <dbReference type="PROSITE" id="PS50882"/>
    </source>
</evidence>
<dbReference type="EnsemblPlants" id="Zm00001eb353860_T003">
    <property type="protein sequence ID" value="Zm00001eb353860_P003"/>
    <property type="gene ID" value="Zm00001eb353860"/>
</dbReference>
<dbReference type="AlphaFoldDB" id="A0A804QPS1"/>
<dbReference type="GO" id="GO:0003729">
    <property type="term" value="F:mRNA binding"/>
    <property type="evidence" value="ECO:0000318"/>
    <property type="project" value="GO_Central"/>
</dbReference>
<dbReference type="GO" id="GO:0005737">
    <property type="term" value="C:cytoplasm"/>
    <property type="evidence" value="ECO:0000318"/>
    <property type="project" value="GO_Central"/>
</dbReference>
<dbReference type="GO" id="GO:0061157">
    <property type="term" value="P:mRNA destabilization"/>
    <property type="evidence" value="ECO:0000318"/>
    <property type="project" value="GO_Central"/>
</dbReference>
<keyword evidence="6" id="KW-1267">Proteomics identification</keyword>
<reference evidence="4" key="3">
    <citation type="submission" date="2021-05" db="UniProtKB">
        <authorList>
            <consortium name="EnsemblPlants"/>
        </authorList>
    </citation>
    <scope>IDENTIFICATION</scope>
    <source>
        <strain evidence="4">cv. B73</strain>
    </source>
</reference>
<evidence type="ECO:0000313" key="5">
    <source>
        <dbReference type="Proteomes" id="UP000007305"/>
    </source>
</evidence>
<protein>
    <recommendedName>
        <fullName evidence="1">YTH domain-containing family protein</fullName>
    </recommendedName>
</protein>
<dbReference type="Pfam" id="PF04146">
    <property type="entry name" value="YTH"/>
    <property type="match status" value="1"/>
</dbReference>
<dbReference type="RefSeq" id="XP_023156699.1">
    <property type="nucleotide sequence ID" value="XM_023300931.2"/>
</dbReference>
<evidence type="ECO:0000256" key="1">
    <source>
        <dbReference type="RuleBase" id="RU369095"/>
    </source>
</evidence>
<keyword evidence="1" id="KW-0694">RNA-binding</keyword>
<dbReference type="GeneID" id="109942023"/>
<evidence type="ECO:0000313" key="4">
    <source>
        <dbReference type="EnsemblPlants" id="Zm00001eb353860_P001"/>
    </source>
</evidence>
<dbReference type="OrthoDB" id="306690at2759"/>
<dbReference type="PANTHER" id="PTHR12357">
    <property type="entry name" value="YTH YT521-B HOMOLOGY DOMAIN-CONTAINING"/>
    <property type="match status" value="1"/>
</dbReference>
<reference evidence="4" key="2">
    <citation type="submission" date="2019-07" db="EMBL/GenBank/DDBJ databases">
        <authorList>
            <person name="Seetharam A."/>
            <person name="Woodhouse M."/>
            <person name="Cannon E."/>
        </authorList>
    </citation>
    <scope>NUCLEOTIDE SEQUENCE [LARGE SCALE GENOMIC DNA]</scope>
    <source>
        <strain evidence="4">cv. B73</strain>
    </source>
</reference>
<dbReference type="InterPro" id="IPR045168">
    <property type="entry name" value="YTH_prot"/>
</dbReference>
<dbReference type="Proteomes" id="UP000007305">
    <property type="component" value="Chromosome 8"/>
</dbReference>
<evidence type="ECO:0007829" key="6">
    <source>
        <dbReference type="PeptideAtlas" id="A0A804QPS1"/>
    </source>
</evidence>
<name>A0A804QPS1_MAIZE</name>
<reference evidence="5" key="1">
    <citation type="journal article" date="2009" name="Science">
        <title>The B73 maize genome: complexity, diversity, and dynamics.</title>
        <authorList>
            <person name="Schnable P.S."/>
            <person name="Ware D."/>
            <person name="Fulton R.S."/>
            <person name="Stein J.C."/>
            <person name="Wei F."/>
            <person name="Pasternak S."/>
            <person name="Liang C."/>
            <person name="Zhang J."/>
            <person name="Fulton L."/>
            <person name="Graves T.A."/>
            <person name="Minx P."/>
            <person name="Reily A.D."/>
            <person name="Courtney L."/>
            <person name="Kruchowski S.S."/>
            <person name="Tomlinson C."/>
            <person name="Strong C."/>
            <person name="Delehaunty K."/>
            <person name="Fronick C."/>
            <person name="Courtney B."/>
            <person name="Rock S.M."/>
            <person name="Belter E."/>
            <person name="Du F."/>
            <person name="Kim K."/>
            <person name="Abbott R.M."/>
            <person name="Cotton M."/>
            <person name="Levy A."/>
            <person name="Marchetto P."/>
            <person name="Ochoa K."/>
            <person name="Jackson S.M."/>
            <person name="Gillam B."/>
            <person name="Chen W."/>
            <person name="Yan L."/>
            <person name="Higginbotham J."/>
            <person name="Cardenas M."/>
            <person name="Waligorski J."/>
            <person name="Applebaum E."/>
            <person name="Phelps L."/>
            <person name="Falcone J."/>
            <person name="Kanchi K."/>
            <person name="Thane T."/>
            <person name="Scimone A."/>
            <person name="Thane N."/>
            <person name="Henke J."/>
            <person name="Wang T."/>
            <person name="Ruppert J."/>
            <person name="Shah N."/>
            <person name="Rotter K."/>
            <person name="Hodges J."/>
            <person name="Ingenthron E."/>
            <person name="Cordes M."/>
            <person name="Kohlberg S."/>
            <person name="Sgro J."/>
            <person name="Delgado B."/>
            <person name="Mead K."/>
            <person name="Chinwalla A."/>
            <person name="Leonard S."/>
            <person name="Crouse K."/>
            <person name="Collura K."/>
            <person name="Kudrna D."/>
            <person name="Currie J."/>
            <person name="He R."/>
            <person name="Angelova A."/>
            <person name="Rajasekar S."/>
            <person name="Mueller T."/>
            <person name="Lomeli R."/>
            <person name="Scara G."/>
            <person name="Ko A."/>
            <person name="Delaney K."/>
            <person name="Wissotski M."/>
            <person name="Lopez G."/>
            <person name="Campos D."/>
            <person name="Braidotti M."/>
            <person name="Ashley E."/>
            <person name="Golser W."/>
            <person name="Kim H."/>
            <person name="Lee S."/>
            <person name="Lin J."/>
            <person name="Dujmic Z."/>
            <person name="Kim W."/>
            <person name="Talag J."/>
            <person name="Zuccolo A."/>
            <person name="Fan C."/>
            <person name="Sebastian A."/>
            <person name="Kramer M."/>
            <person name="Spiegel L."/>
            <person name="Nascimento L."/>
            <person name="Zutavern T."/>
            <person name="Miller B."/>
            <person name="Ambroise C."/>
            <person name="Muller S."/>
            <person name="Spooner W."/>
            <person name="Narechania A."/>
            <person name="Ren L."/>
            <person name="Wei S."/>
            <person name="Kumari S."/>
            <person name="Faga B."/>
            <person name="Levy M.J."/>
            <person name="McMahan L."/>
            <person name="Van Buren P."/>
            <person name="Vaughn M.W."/>
            <person name="Ying K."/>
            <person name="Yeh C.-T."/>
            <person name="Emrich S.J."/>
            <person name="Jia Y."/>
            <person name="Kalyanaraman A."/>
            <person name="Hsia A.-P."/>
            <person name="Barbazuk W.B."/>
            <person name="Baucom R.S."/>
            <person name="Brutnell T.P."/>
            <person name="Carpita N.C."/>
            <person name="Chaparro C."/>
            <person name="Chia J.-M."/>
            <person name="Deragon J.-M."/>
            <person name="Estill J.C."/>
            <person name="Fu Y."/>
            <person name="Jeddeloh J.A."/>
            <person name="Han Y."/>
            <person name="Lee H."/>
            <person name="Li P."/>
            <person name="Lisch D.R."/>
            <person name="Liu S."/>
            <person name="Liu Z."/>
            <person name="Nagel D.H."/>
            <person name="McCann M.C."/>
            <person name="SanMiguel P."/>
            <person name="Myers A.M."/>
            <person name="Nettleton D."/>
            <person name="Nguyen J."/>
            <person name="Penning B.W."/>
            <person name="Ponnala L."/>
            <person name="Schneider K.L."/>
            <person name="Schwartz D.C."/>
            <person name="Sharma A."/>
            <person name="Soderlund C."/>
            <person name="Springer N.M."/>
            <person name="Sun Q."/>
            <person name="Wang H."/>
            <person name="Waterman M."/>
            <person name="Westerman R."/>
            <person name="Wolfgruber T.K."/>
            <person name="Yang L."/>
            <person name="Yu Y."/>
            <person name="Zhang L."/>
            <person name="Zhou S."/>
            <person name="Zhu Q."/>
            <person name="Bennetzen J.L."/>
            <person name="Dawe R.K."/>
            <person name="Jiang J."/>
            <person name="Jiang N."/>
            <person name="Presting G.G."/>
            <person name="Wessler S.R."/>
            <person name="Aluru S."/>
            <person name="Martienssen R.A."/>
            <person name="Clifton S.W."/>
            <person name="McCombie W.R."/>
            <person name="Wing R.A."/>
            <person name="Wilson R.K."/>
        </authorList>
    </citation>
    <scope>NUCLEOTIDE SEQUENCE [LARGE SCALE GENOMIC DNA]</scope>
    <source>
        <strain evidence="5">cv. B73</strain>
    </source>
</reference>
<dbReference type="EnsemblPlants" id="Zm00001eb353860_T001">
    <property type="protein sequence ID" value="Zm00001eb353860_P001"/>
    <property type="gene ID" value="Zm00001eb353860"/>
</dbReference>
<feature type="domain" description="YTH" evidence="3">
    <location>
        <begin position="354"/>
        <end position="495"/>
    </location>
</feature>
<dbReference type="KEGG" id="zma:109942023"/>
<gene>
    <name evidence="4" type="primary">LOC109942023</name>
</gene>
<dbReference type="Gene3D" id="3.10.590.10">
    <property type="entry name" value="ph1033 like domains"/>
    <property type="match status" value="1"/>
</dbReference>
<dbReference type="Gramene" id="Zm00001eb353860_T003">
    <property type="protein sequence ID" value="Zm00001eb353860_P003"/>
    <property type="gene ID" value="Zm00001eb353860"/>
</dbReference>
<evidence type="ECO:0000256" key="2">
    <source>
        <dbReference type="SAM" id="MobiDB-lite"/>
    </source>
</evidence>
<dbReference type="PROSITE" id="PS50882">
    <property type="entry name" value="YTH"/>
    <property type="match status" value="1"/>
</dbReference>
<dbReference type="RefSeq" id="XP_020398986.1">
    <property type="nucleotide sequence ID" value="XM_020543397.2"/>
</dbReference>
<feature type="compositionally biased region" description="Polar residues" evidence="2">
    <location>
        <begin position="284"/>
        <end position="305"/>
    </location>
</feature>
<dbReference type="InterPro" id="IPR007275">
    <property type="entry name" value="YTH_domain"/>
</dbReference>
<feature type="region of interest" description="Disordered" evidence="2">
    <location>
        <begin position="284"/>
        <end position="310"/>
    </location>
</feature>
<keyword evidence="5" id="KW-1185">Reference proteome</keyword>
<feature type="region of interest" description="Disordered" evidence="2">
    <location>
        <begin position="642"/>
        <end position="665"/>
    </location>
</feature>
<dbReference type="Gramene" id="Zm00001eb353860_T001">
    <property type="protein sequence ID" value="Zm00001eb353860_P001"/>
    <property type="gene ID" value="Zm00001eb353860"/>
</dbReference>
<dbReference type="GO" id="GO:1990247">
    <property type="term" value="F:N6-methyladenosine-containing RNA reader activity"/>
    <property type="evidence" value="ECO:0007669"/>
    <property type="project" value="UniProtKB-UniRule"/>
</dbReference>
<organism evidence="4 5">
    <name type="scientific">Zea mays</name>
    <name type="common">Maize</name>
    <dbReference type="NCBI Taxonomy" id="4577"/>
    <lineage>
        <taxon>Eukaryota</taxon>
        <taxon>Viridiplantae</taxon>
        <taxon>Streptophyta</taxon>
        <taxon>Embryophyta</taxon>
        <taxon>Tracheophyta</taxon>
        <taxon>Spermatophyta</taxon>
        <taxon>Magnoliopsida</taxon>
        <taxon>Liliopsida</taxon>
        <taxon>Poales</taxon>
        <taxon>Poaceae</taxon>
        <taxon>PACMAD clade</taxon>
        <taxon>Panicoideae</taxon>
        <taxon>Andropogonodae</taxon>
        <taxon>Andropogoneae</taxon>
        <taxon>Tripsacinae</taxon>
        <taxon>Zea</taxon>
    </lineage>
</organism>
<comment type="function">
    <text evidence="1">Specifically recognizes and binds N6-methyladenosine (m6A)-containing RNAs, and regulates mRNA stability. M6A is a modification present at internal sites of mRNAs and some non-coding RNAs and plays a role in mRNA stability and processing.</text>
</comment>